<dbReference type="EMBL" id="CAJOBG010083129">
    <property type="protein sequence ID" value="CAF4639075.1"/>
    <property type="molecule type" value="Genomic_DNA"/>
</dbReference>
<gene>
    <name evidence="1" type="ORF">OVN521_LOCUS46467</name>
</gene>
<accession>A0A821ENV6</accession>
<name>A0A821ENV6_9BILA</name>
<keyword evidence="2" id="KW-1185">Reference proteome</keyword>
<feature type="non-terminal residue" evidence="1">
    <location>
        <position position="1"/>
    </location>
</feature>
<organism evidence="1 2">
    <name type="scientific">Rotaria magnacalcarata</name>
    <dbReference type="NCBI Taxonomy" id="392030"/>
    <lineage>
        <taxon>Eukaryota</taxon>
        <taxon>Metazoa</taxon>
        <taxon>Spiralia</taxon>
        <taxon>Gnathifera</taxon>
        <taxon>Rotifera</taxon>
        <taxon>Eurotatoria</taxon>
        <taxon>Bdelloidea</taxon>
        <taxon>Philodinida</taxon>
        <taxon>Philodinidae</taxon>
        <taxon>Rotaria</taxon>
    </lineage>
</organism>
<evidence type="ECO:0000313" key="2">
    <source>
        <dbReference type="Proteomes" id="UP000663866"/>
    </source>
</evidence>
<proteinExistence type="predicted"/>
<comment type="caution">
    <text evidence="1">The sequence shown here is derived from an EMBL/GenBank/DDBJ whole genome shotgun (WGS) entry which is preliminary data.</text>
</comment>
<protein>
    <submittedName>
        <fullName evidence="1">Uncharacterized protein</fullName>
    </submittedName>
</protein>
<reference evidence="1" key="1">
    <citation type="submission" date="2021-02" db="EMBL/GenBank/DDBJ databases">
        <authorList>
            <person name="Nowell W R."/>
        </authorList>
    </citation>
    <scope>NUCLEOTIDE SEQUENCE</scope>
</reference>
<dbReference type="Proteomes" id="UP000663866">
    <property type="component" value="Unassembled WGS sequence"/>
</dbReference>
<evidence type="ECO:0000313" key="1">
    <source>
        <dbReference type="EMBL" id="CAF4639075.1"/>
    </source>
</evidence>
<dbReference type="AlphaFoldDB" id="A0A821ENV6"/>
<sequence length="76" mass="8478">SQDDEKTSGLTSLRRKSISSCDLFHVTSKTLASPFDEIHNWLNSKHASANNQDKISNDEVELIQLALVHLASSNRQ</sequence>
<feature type="non-terminal residue" evidence="1">
    <location>
        <position position="76"/>
    </location>
</feature>